<dbReference type="PROSITE" id="PS51722">
    <property type="entry name" value="G_TR_2"/>
    <property type="match status" value="1"/>
</dbReference>
<evidence type="ECO:0000259" key="9">
    <source>
        <dbReference type="PROSITE" id="PS51722"/>
    </source>
</evidence>
<reference evidence="11" key="1">
    <citation type="submission" date="2018-05" db="EMBL/GenBank/DDBJ databases">
        <authorList>
            <person name="Du Z."/>
            <person name="Wang X."/>
        </authorList>
    </citation>
    <scope>NUCLEOTIDE SEQUENCE [LARGE SCALE GENOMIC DNA]</scope>
    <source>
        <strain evidence="11">CQN31</strain>
    </source>
</reference>
<dbReference type="InterPro" id="IPR004548">
    <property type="entry name" value="PrfC"/>
</dbReference>
<comment type="caution">
    <text evidence="8">Lacks conserved residue(s) required for the propagation of feature annotation.</text>
</comment>
<evidence type="ECO:0000256" key="8">
    <source>
        <dbReference type="HAMAP-Rule" id="MF_00072"/>
    </source>
</evidence>
<evidence type="ECO:0000256" key="7">
    <source>
        <dbReference type="ARBA" id="ARBA00073639"/>
    </source>
</evidence>
<dbReference type="PANTHER" id="PTHR43556">
    <property type="entry name" value="PEPTIDE CHAIN RELEASE FACTOR RF3"/>
    <property type="match status" value="1"/>
</dbReference>
<dbReference type="PRINTS" id="PR00315">
    <property type="entry name" value="ELONGATNFCT"/>
</dbReference>
<dbReference type="InterPro" id="IPR009000">
    <property type="entry name" value="Transl_B-barrel_sf"/>
</dbReference>
<dbReference type="FunFam" id="3.40.50.300:FF:000542">
    <property type="entry name" value="Peptide chain release factor 3"/>
    <property type="match status" value="1"/>
</dbReference>
<dbReference type="InterPro" id="IPR031157">
    <property type="entry name" value="G_TR_CS"/>
</dbReference>
<dbReference type="InterPro" id="IPR053905">
    <property type="entry name" value="EF-G-like_DII"/>
</dbReference>
<gene>
    <name evidence="8" type="primary">prfC</name>
    <name evidence="10" type="ORF">DFH01_02420</name>
</gene>
<evidence type="ECO:0000313" key="10">
    <source>
        <dbReference type="EMBL" id="PWS38176.1"/>
    </source>
</evidence>
<evidence type="ECO:0000256" key="1">
    <source>
        <dbReference type="ARBA" id="ARBA00004496"/>
    </source>
</evidence>
<evidence type="ECO:0000256" key="5">
    <source>
        <dbReference type="ARBA" id="ARBA00022917"/>
    </source>
</evidence>
<comment type="caution">
    <text evidence="10">The sequence shown here is derived from an EMBL/GenBank/DDBJ whole genome shotgun (WGS) entry which is preliminary data.</text>
</comment>
<dbReference type="Pfam" id="PF16658">
    <property type="entry name" value="RF3_C"/>
    <property type="match status" value="1"/>
</dbReference>
<feature type="domain" description="Tr-type G" evidence="9">
    <location>
        <begin position="15"/>
        <end position="280"/>
    </location>
</feature>
<dbReference type="NCBIfam" id="TIGR00503">
    <property type="entry name" value="prfC"/>
    <property type="match status" value="1"/>
</dbReference>
<dbReference type="GO" id="GO:0003924">
    <property type="term" value="F:GTPase activity"/>
    <property type="evidence" value="ECO:0007669"/>
    <property type="project" value="InterPro"/>
</dbReference>
<dbReference type="AlphaFoldDB" id="A0A317FKQ5"/>
<dbReference type="InterPro" id="IPR027417">
    <property type="entry name" value="P-loop_NTPase"/>
</dbReference>
<keyword evidence="4 8" id="KW-0547">Nucleotide-binding</keyword>
<dbReference type="InterPro" id="IPR035647">
    <property type="entry name" value="EFG_III/V"/>
</dbReference>
<keyword evidence="5 8" id="KW-0648">Protein biosynthesis</keyword>
<dbReference type="Pfam" id="PF22042">
    <property type="entry name" value="EF-G_D2"/>
    <property type="match status" value="1"/>
</dbReference>
<dbReference type="SUPFAM" id="SSF52540">
    <property type="entry name" value="P-loop containing nucleoside triphosphate hydrolases"/>
    <property type="match status" value="1"/>
</dbReference>
<dbReference type="Gene3D" id="3.40.50.300">
    <property type="entry name" value="P-loop containing nucleotide triphosphate hydrolases"/>
    <property type="match status" value="1"/>
</dbReference>
<dbReference type="GO" id="GO:0097216">
    <property type="term" value="F:guanosine tetraphosphate binding"/>
    <property type="evidence" value="ECO:0007669"/>
    <property type="project" value="UniProtKB-ARBA"/>
</dbReference>
<dbReference type="CDD" id="cd04169">
    <property type="entry name" value="RF3"/>
    <property type="match status" value="1"/>
</dbReference>
<evidence type="ECO:0000313" key="11">
    <source>
        <dbReference type="Proteomes" id="UP000245765"/>
    </source>
</evidence>
<dbReference type="FunFam" id="3.30.70.3280:FF:000001">
    <property type="entry name" value="Peptide chain release factor 3"/>
    <property type="match status" value="1"/>
</dbReference>
<evidence type="ECO:0000256" key="2">
    <source>
        <dbReference type="ARBA" id="ARBA00009978"/>
    </source>
</evidence>
<evidence type="ECO:0000256" key="4">
    <source>
        <dbReference type="ARBA" id="ARBA00022741"/>
    </source>
</evidence>
<dbReference type="PROSITE" id="PS00301">
    <property type="entry name" value="G_TR_1"/>
    <property type="match status" value="1"/>
</dbReference>
<dbReference type="InterPro" id="IPR032090">
    <property type="entry name" value="RF3_C"/>
</dbReference>
<sequence length="536" mass="59439">MSETLAVDAVAREAARRRTFAIIAHPDAGKTTLTEKLLLKGGAIQLAGAVRAKGNARRTRSDWMKIEQDRGISVATSVMTFERAGVVFNLLDTPGHEDFSEDTYRTLTAVDAAVMVLDAAKGIESQTRKLFEVCRLRDIPIVTFVNKMDREARDPFELIDEIEKTLALDAAPVAWPVGRASEFWGTYDILAKRLMPVDASEDEGIPVSGYDDPKIAELVGEARATALAEEVLLAEAGLKPFDLQAFREGTLTPVFFGSALRDFGVGHLLEGLARFAPPPGAREADPRDVEPEEPRLTGFVFKVQANMDPNHRDRVAFVRLCSGRLTKGMRLRQVRTGKQVPVNAPLFFFAKERQVAEEAWPGDVVGIANHGTLRIGDTLTEGEEVNFKGVPSFAPEILRHVRLEDPMLAKKLRTALDQLAEEGVVQIFRPLDGSPPVVGVVGQLQLDVLQSRLKVEYGVPAGFDATRWQVLRWISGDRAQIERWAATNRGDTAEDHDGEYVALFSSDWRRKRAEEDFPELKFHAVREQHGVVQMAR</sequence>
<evidence type="ECO:0000256" key="6">
    <source>
        <dbReference type="ARBA" id="ARBA00023134"/>
    </source>
</evidence>
<dbReference type="OrthoDB" id="9802948at2"/>
<comment type="function">
    <text evidence="8">Increases the formation of ribosomal termination complexes and stimulates activities of RF-1 and RF-2. It binds guanine nucleotides and has strong preference for UGA stop codons. It may interact directly with the ribosome. The stimulation of RF-1 and RF-2 is significantly reduced by GTP and GDP, but not by GMP.</text>
</comment>
<keyword evidence="11" id="KW-1185">Reference proteome</keyword>
<dbReference type="SUPFAM" id="SSF50447">
    <property type="entry name" value="Translation proteins"/>
    <property type="match status" value="1"/>
</dbReference>
<keyword evidence="3 8" id="KW-0963">Cytoplasm</keyword>
<dbReference type="GO" id="GO:0005829">
    <property type="term" value="C:cytosol"/>
    <property type="evidence" value="ECO:0007669"/>
    <property type="project" value="TreeGrafter"/>
</dbReference>
<dbReference type="PANTHER" id="PTHR43556:SF2">
    <property type="entry name" value="PEPTIDE CHAIN RELEASE FACTOR RF3"/>
    <property type="match status" value="1"/>
</dbReference>
<dbReference type="NCBIfam" id="TIGR00231">
    <property type="entry name" value="small_GTP"/>
    <property type="match status" value="1"/>
</dbReference>
<dbReference type="Pfam" id="PF00009">
    <property type="entry name" value="GTP_EFTU"/>
    <property type="match status" value="1"/>
</dbReference>
<dbReference type="GO" id="GO:0006449">
    <property type="term" value="P:regulation of translational termination"/>
    <property type="evidence" value="ECO:0007669"/>
    <property type="project" value="UniProtKB-UniRule"/>
</dbReference>
<keyword evidence="6 8" id="KW-0342">GTP-binding</keyword>
<name>A0A317FKQ5_9PROT</name>
<dbReference type="EMBL" id="QGNA01000001">
    <property type="protein sequence ID" value="PWS38176.1"/>
    <property type="molecule type" value="Genomic_DNA"/>
</dbReference>
<dbReference type="InterPro" id="IPR041732">
    <property type="entry name" value="RF3_GTP-bd"/>
</dbReference>
<feature type="binding site" evidence="8">
    <location>
        <begin position="92"/>
        <end position="96"/>
    </location>
    <ligand>
        <name>GTP</name>
        <dbReference type="ChEBI" id="CHEBI:37565"/>
    </ligand>
</feature>
<dbReference type="GO" id="GO:0005525">
    <property type="term" value="F:GTP binding"/>
    <property type="evidence" value="ECO:0007669"/>
    <property type="project" value="UniProtKB-UniRule"/>
</dbReference>
<dbReference type="GO" id="GO:0016149">
    <property type="term" value="F:translation release factor activity, codon specific"/>
    <property type="evidence" value="ECO:0007669"/>
    <property type="project" value="UniProtKB-UniRule"/>
</dbReference>
<dbReference type="InterPro" id="IPR005225">
    <property type="entry name" value="Small_GTP-bd"/>
</dbReference>
<comment type="subcellular location">
    <subcellularLocation>
        <location evidence="1 8">Cytoplasm</location>
    </subcellularLocation>
</comment>
<dbReference type="Proteomes" id="UP000245765">
    <property type="component" value="Unassembled WGS sequence"/>
</dbReference>
<dbReference type="SUPFAM" id="SSF54980">
    <property type="entry name" value="EF-G C-terminal domain-like"/>
    <property type="match status" value="1"/>
</dbReference>
<accession>A0A317FKQ5</accession>
<dbReference type="Gene3D" id="3.30.70.3280">
    <property type="entry name" value="Peptide chain release factor 3, domain III"/>
    <property type="match status" value="1"/>
</dbReference>
<feature type="binding site" evidence="8">
    <location>
        <begin position="146"/>
        <end position="149"/>
    </location>
    <ligand>
        <name>GTP</name>
        <dbReference type="ChEBI" id="CHEBI:37565"/>
    </ligand>
</feature>
<dbReference type="GO" id="GO:0016150">
    <property type="term" value="F:translation release factor activity, codon nonspecific"/>
    <property type="evidence" value="ECO:0007669"/>
    <property type="project" value="TreeGrafter"/>
</dbReference>
<protein>
    <recommendedName>
        <fullName evidence="7 8">Peptide chain release factor 3</fullName>
        <shortName evidence="8">RF-3</shortName>
    </recommendedName>
</protein>
<dbReference type="NCBIfam" id="NF001964">
    <property type="entry name" value="PRK00741.1"/>
    <property type="match status" value="1"/>
</dbReference>
<dbReference type="HAMAP" id="MF_00072">
    <property type="entry name" value="Rel_fac_3"/>
    <property type="match status" value="1"/>
</dbReference>
<organism evidence="10 11">
    <name type="scientific">Falsiroseomonas bella</name>
    <dbReference type="NCBI Taxonomy" id="2184016"/>
    <lineage>
        <taxon>Bacteria</taxon>
        <taxon>Pseudomonadati</taxon>
        <taxon>Pseudomonadota</taxon>
        <taxon>Alphaproteobacteria</taxon>
        <taxon>Acetobacterales</taxon>
        <taxon>Roseomonadaceae</taxon>
        <taxon>Falsiroseomonas</taxon>
    </lineage>
</organism>
<proteinExistence type="inferred from homology"/>
<comment type="similarity">
    <text evidence="2 8">Belongs to the TRAFAC class translation factor GTPase superfamily. Classic translation factor GTPase family. PrfC subfamily.</text>
</comment>
<dbReference type="InterPro" id="IPR038467">
    <property type="entry name" value="RF3_dom_3_sf"/>
</dbReference>
<dbReference type="Gene3D" id="2.40.30.10">
    <property type="entry name" value="Translation factors"/>
    <property type="match status" value="1"/>
</dbReference>
<evidence type="ECO:0000256" key="3">
    <source>
        <dbReference type="ARBA" id="ARBA00022490"/>
    </source>
</evidence>
<dbReference type="InterPro" id="IPR000795">
    <property type="entry name" value="T_Tr_GTP-bd_dom"/>
</dbReference>
<dbReference type="RefSeq" id="WP_109868797.1">
    <property type="nucleotide sequence ID" value="NZ_QGNA01000001.1"/>
</dbReference>